<evidence type="ECO:0000256" key="4">
    <source>
        <dbReference type="ARBA" id="ARBA00022475"/>
    </source>
</evidence>
<organism evidence="10 11">
    <name type="scientific">Pararhizobium mangrovi</name>
    <dbReference type="NCBI Taxonomy" id="2590452"/>
    <lineage>
        <taxon>Bacteria</taxon>
        <taxon>Pseudomonadati</taxon>
        <taxon>Pseudomonadota</taxon>
        <taxon>Alphaproteobacteria</taxon>
        <taxon>Hyphomicrobiales</taxon>
        <taxon>Rhizobiaceae</taxon>
        <taxon>Rhizobium/Agrobacterium group</taxon>
        <taxon>Pararhizobium</taxon>
    </lineage>
</organism>
<dbReference type="RefSeq" id="WP_141166386.1">
    <property type="nucleotide sequence ID" value="NZ_VHLH01000010.1"/>
</dbReference>
<dbReference type="AlphaFoldDB" id="A0A506U5L2"/>
<keyword evidence="4" id="KW-1003">Cell membrane</keyword>
<dbReference type="OrthoDB" id="9807047at2"/>
<dbReference type="PANTHER" id="PTHR42929:SF1">
    <property type="entry name" value="INNER MEMBRANE ABC TRANSPORTER PERMEASE PROTEIN YDCU-RELATED"/>
    <property type="match status" value="1"/>
</dbReference>
<evidence type="ECO:0000256" key="6">
    <source>
        <dbReference type="ARBA" id="ARBA00022989"/>
    </source>
</evidence>
<dbReference type="GO" id="GO:0055085">
    <property type="term" value="P:transmembrane transport"/>
    <property type="evidence" value="ECO:0007669"/>
    <property type="project" value="InterPro"/>
</dbReference>
<keyword evidence="11" id="KW-1185">Reference proteome</keyword>
<keyword evidence="5 8" id="KW-0812">Transmembrane</keyword>
<protein>
    <submittedName>
        <fullName evidence="10">ABC transporter permease</fullName>
    </submittedName>
</protein>
<accession>A0A506U5L2</accession>
<dbReference type="CDD" id="cd06261">
    <property type="entry name" value="TM_PBP2"/>
    <property type="match status" value="1"/>
</dbReference>
<evidence type="ECO:0000259" key="9">
    <source>
        <dbReference type="PROSITE" id="PS50928"/>
    </source>
</evidence>
<dbReference type="PROSITE" id="PS50928">
    <property type="entry name" value="ABC_TM1"/>
    <property type="match status" value="1"/>
</dbReference>
<reference evidence="10 11" key="1">
    <citation type="submission" date="2019-06" db="EMBL/GenBank/DDBJ databases">
        <authorList>
            <person name="Li M."/>
        </authorList>
    </citation>
    <scope>NUCLEOTIDE SEQUENCE [LARGE SCALE GENOMIC DNA]</scope>
    <source>
        <strain evidence="10 11">BGMRC6574</strain>
    </source>
</reference>
<evidence type="ECO:0000256" key="3">
    <source>
        <dbReference type="ARBA" id="ARBA00022448"/>
    </source>
</evidence>
<feature type="transmembrane region" description="Helical" evidence="8">
    <location>
        <begin position="28"/>
        <end position="61"/>
    </location>
</feature>
<dbReference type="InterPro" id="IPR035906">
    <property type="entry name" value="MetI-like_sf"/>
</dbReference>
<comment type="similarity">
    <text evidence="2">Belongs to the binding-protein-dependent transport system permease family. CysTW subfamily.</text>
</comment>
<evidence type="ECO:0000256" key="7">
    <source>
        <dbReference type="ARBA" id="ARBA00023136"/>
    </source>
</evidence>
<comment type="subcellular location">
    <subcellularLocation>
        <location evidence="1 8">Cell membrane</location>
        <topology evidence="1 8">Multi-pass membrane protein</topology>
    </subcellularLocation>
</comment>
<feature type="domain" description="ABC transmembrane type-1" evidence="9">
    <location>
        <begin position="90"/>
        <end position="295"/>
    </location>
</feature>
<dbReference type="Gene3D" id="1.10.3720.10">
    <property type="entry name" value="MetI-like"/>
    <property type="match status" value="1"/>
</dbReference>
<keyword evidence="7 8" id="KW-0472">Membrane</keyword>
<evidence type="ECO:0000256" key="1">
    <source>
        <dbReference type="ARBA" id="ARBA00004651"/>
    </source>
</evidence>
<keyword evidence="3 8" id="KW-0813">Transport</keyword>
<dbReference type="EMBL" id="VHLH01000010">
    <property type="protein sequence ID" value="TPW29643.1"/>
    <property type="molecule type" value="Genomic_DNA"/>
</dbReference>
<evidence type="ECO:0000313" key="10">
    <source>
        <dbReference type="EMBL" id="TPW29643.1"/>
    </source>
</evidence>
<name>A0A506U5L2_9HYPH</name>
<sequence>MTTAEWPATRTGGGGLRRLSALLWRRPFAALSALVVPPLAWFLLIYIAALAVLFVAAFWSVDPFTGEVVRDFTFQNFQDVATLPTYRHIVYRTVLIAAAVTVTDAILAFPVAYFMARIAGPRLRLVLTTLVVLPLWSSYLARVYAWRLILAHDGALNWALSLVGLPSLAIGYSNWAMWIVFSYIWLPFMIMPVFAALERVPNSYFEASQDLGGRGLRTLRKVVLPLAMPGLVAGSIFTFSLTLGDYITPVLVGGPGSDFIGNVVYANVGVANNIPFAAAYATVPLVMMALYLWLARRIGAFEVM</sequence>
<dbReference type="PANTHER" id="PTHR42929">
    <property type="entry name" value="INNER MEMBRANE ABC TRANSPORTER PERMEASE PROTEIN YDCU-RELATED-RELATED"/>
    <property type="match status" value="1"/>
</dbReference>
<dbReference type="GO" id="GO:0005886">
    <property type="term" value="C:plasma membrane"/>
    <property type="evidence" value="ECO:0007669"/>
    <property type="project" value="UniProtKB-SubCell"/>
</dbReference>
<dbReference type="SUPFAM" id="SSF161098">
    <property type="entry name" value="MetI-like"/>
    <property type="match status" value="1"/>
</dbReference>
<dbReference type="InterPro" id="IPR000515">
    <property type="entry name" value="MetI-like"/>
</dbReference>
<feature type="transmembrane region" description="Helical" evidence="8">
    <location>
        <begin position="222"/>
        <end position="243"/>
    </location>
</feature>
<dbReference type="Proteomes" id="UP000320314">
    <property type="component" value="Unassembled WGS sequence"/>
</dbReference>
<dbReference type="Pfam" id="PF00528">
    <property type="entry name" value="BPD_transp_1"/>
    <property type="match status" value="1"/>
</dbReference>
<feature type="transmembrane region" description="Helical" evidence="8">
    <location>
        <begin position="89"/>
        <end position="113"/>
    </location>
</feature>
<comment type="caution">
    <text evidence="10">The sequence shown here is derived from an EMBL/GenBank/DDBJ whole genome shotgun (WGS) entry which is preliminary data.</text>
</comment>
<feature type="transmembrane region" description="Helical" evidence="8">
    <location>
        <begin position="125"/>
        <end position="145"/>
    </location>
</feature>
<evidence type="ECO:0000256" key="5">
    <source>
        <dbReference type="ARBA" id="ARBA00022692"/>
    </source>
</evidence>
<gene>
    <name evidence="10" type="ORF">FJU11_07330</name>
</gene>
<proteinExistence type="inferred from homology"/>
<feature type="transmembrane region" description="Helical" evidence="8">
    <location>
        <begin position="274"/>
        <end position="294"/>
    </location>
</feature>
<keyword evidence="6 8" id="KW-1133">Transmembrane helix</keyword>
<feature type="transmembrane region" description="Helical" evidence="8">
    <location>
        <begin position="175"/>
        <end position="197"/>
    </location>
</feature>
<evidence type="ECO:0000256" key="8">
    <source>
        <dbReference type="RuleBase" id="RU363032"/>
    </source>
</evidence>
<evidence type="ECO:0000313" key="11">
    <source>
        <dbReference type="Proteomes" id="UP000320314"/>
    </source>
</evidence>
<evidence type="ECO:0000256" key="2">
    <source>
        <dbReference type="ARBA" id="ARBA00007069"/>
    </source>
</evidence>